<name>A0A1S7DUF0_RIEAN</name>
<gene>
    <name evidence="1" type="ORF">AB406_1749</name>
</gene>
<dbReference type="RefSeq" id="WP_079207843.1">
    <property type="nucleotide sequence ID" value="NZ_CP011859.1"/>
</dbReference>
<dbReference type="Proteomes" id="UP000189883">
    <property type="component" value="Chromosome"/>
</dbReference>
<reference evidence="1 2" key="1">
    <citation type="submission" date="2015-06" db="EMBL/GenBank/DDBJ databases">
        <title>R. anatipestifer strain HXb2 is the most virulent strain so far, and the genome sequence would help us uncover the pathogenesis.</title>
        <authorList>
            <person name="Hu Q."/>
            <person name="Qi J."/>
            <person name="Bo H."/>
            <person name="Liu G."/>
            <person name="Tao M."/>
            <person name="Ding Y."/>
            <person name="Xue Y."/>
        </authorList>
    </citation>
    <scope>NUCLEOTIDE SEQUENCE [LARGE SCALE GENOMIC DNA]</scope>
    <source>
        <strain evidence="1 2">HXb2</strain>
    </source>
</reference>
<dbReference type="EMBL" id="CP011859">
    <property type="protein sequence ID" value="AQY22691.1"/>
    <property type="molecule type" value="Genomic_DNA"/>
</dbReference>
<organism evidence="1 2">
    <name type="scientific">Riemerella anatipestifer</name>
    <name type="common">Moraxella anatipestifer</name>
    <dbReference type="NCBI Taxonomy" id="34085"/>
    <lineage>
        <taxon>Bacteria</taxon>
        <taxon>Pseudomonadati</taxon>
        <taxon>Bacteroidota</taxon>
        <taxon>Flavobacteriia</taxon>
        <taxon>Flavobacteriales</taxon>
        <taxon>Weeksellaceae</taxon>
        <taxon>Riemerella</taxon>
    </lineage>
</organism>
<sequence length="103" mass="11884">MEDYKEIMKELLLRFYSPIGVGGGNKIHKSTQELLSMFRGVIPSTPITEHDVFEVMKDCSFEIEHKILTKEVCIYEGDEEKGIPAEYDKVEVGRVLLWGLYEL</sequence>
<evidence type="ECO:0000313" key="1">
    <source>
        <dbReference type="EMBL" id="AQY22691.1"/>
    </source>
</evidence>
<proteinExistence type="predicted"/>
<dbReference type="AlphaFoldDB" id="A0A1S7DUF0"/>
<protein>
    <submittedName>
        <fullName evidence="1">Uncharacterized protein</fullName>
    </submittedName>
</protein>
<accession>A0A1S7DUF0</accession>
<evidence type="ECO:0000313" key="2">
    <source>
        <dbReference type="Proteomes" id="UP000189883"/>
    </source>
</evidence>